<keyword evidence="2" id="KW-1185">Reference proteome</keyword>
<protein>
    <submittedName>
        <fullName evidence="1">Uncharacterized protein</fullName>
    </submittedName>
</protein>
<dbReference type="Proteomes" id="UP001055125">
    <property type="component" value="Unassembled WGS sequence"/>
</dbReference>
<reference evidence="1" key="2">
    <citation type="submission" date="2021-08" db="EMBL/GenBank/DDBJ databases">
        <authorList>
            <person name="Tani A."/>
            <person name="Ola A."/>
            <person name="Ogura Y."/>
            <person name="Katsura K."/>
            <person name="Hayashi T."/>
        </authorList>
    </citation>
    <scope>NUCLEOTIDE SEQUENCE</scope>
    <source>
        <strain evidence="1">DSM 19015</strain>
    </source>
</reference>
<reference evidence="1" key="1">
    <citation type="journal article" date="2021" name="Front. Microbiol.">
        <title>Comprehensive Comparative Genomics and Phenotyping of Methylobacterium Species.</title>
        <authorList>
            <person name="Alessa O."/>
            <person name="Ogura Y."/>
            <person name="Fujitani Y."/>
            <person name="Takami H."/>
            <person name="Hayashi T."/>
            <person name="Sahin N."/>
            <person name="Tani A."/>
        </authorList>
    </citation>
    <scope>NUCLEOTIDE SEQUENCE</scope>
    <source>
        <strain evidence="1">DSM 19015</strain>
    </source>
</reference>
<organism evidence="1 2">
    <name type="scientific">Methylobacterium iners</name>
    <dbReference type="NCBI Taxonomy" id="418707"/>
    <lineage>
        <taxon>Bacteria</taxon>
        <taxon>Pseudomonadati</taxon>
        <taxon>Pseudomonadota</taxon>
        <taxon>Alphaproteobacteria</taxon>
        <taxon>Hyphomicrobiales</taxon>
        <taxon>Methylobacteriaceae</taxon>
        <taxon>Methylobacterium</taxon>
    </lineage>
</organism>
<comment type="caution">
    <text evidence="1">The sequence shown here is derived from an EMBL/GenBank/DDBJ whole genome shotgun (WGS) entry which is preliminary data.</text>
</comment>
<gene>
    <name evidence="1" type="ORF">OCOJLMKI_5291</name>
</gene>
<sequence>MRTEPAGRALLQGQQHLVAARQVQDQGLVQRLGKARIGHRDRHARRLQLIGRLQGLAKPRAERQQRHPRAGCRLLGPAHDAAAPDRQGLAALGQLHPHPLAAGIAQRDRARVMGVAGGHHVHELGLVGGRHHGHVGQAAQVGEIERARMGGAVRAHQTRPVQAEAHGQVLQRDIVHDLVIGPLQEGRVDRHERLVALGGEPARKRDGVLLGDADVEGAGRVGTPEQVDAGAAGHGGCDRHHLGIGIRRLDQALAEHPRVGRGVGLGLGLDAGDHVELDHAVVAVGAGFRRCVALALLGDDVQQDRALVGVPHVAQHRQQVVEVVPVDRADIVEAHLLEHRARAHDQAAGELLGLGRALVEGLGQKLAQLLGGLAQRAVGAARGQPGEVGRHGAHRGGDRHVVVVEDDDEARVLRAGIVHGLVGHARRHRAVADHRHDIAAMGGGTALGLTLRLGLGRVEVASDRHAEARRDRGGGVGRAEGIVGALGALGEARQAAALAQRPDAVAASGEDLVGVGLVADVPDQAVVGGVEHVVQRHRQLDDAQARAEVPARDRDRLDHLRAHRLGHARQRALRQSPQRHRLVQTIQNRIQLP</sequence>
<name>A0ABQ4S8F9_9HYPH</name>
<accession>A0ABQ4S8F9</accession>
<evidence type="ECO:0000313" key="1">
    <source>
        <dbReference type="EMBL" id="GJD98052.1"/>
    </source>
</evidence>
<proteinExistence type="predicted"/>
<dbReference type="EMBL" id="BPQP01000153">
    <property type="protein sequence ID" value="GJD98052.1"/>
    <property type="molecule type" value="Genomic_DNA"/>
</dbReference>
<evidence type="ECO:0000313" key="2">
    <source>
        <dbReference type="Proteomes" id="UP001055125"/>
    </source>
</evidence>